<feature type="domain" description="Aldehyde dehydrogenase" evidence="3">
    <location>
        <begin position="5"/>
        <end position="57"/>
    </location>
</feature>
<sequence>MFENEADPATVSAAIEGALAAKSSWESMPWQDRVAIFLKAADLVSGKYRYKLMAATMLGQARQRWRTHW</sequence>
<dbReference type="EMBL" id="KQ085915">
    <property type="protein sequence ID" value="KLO16487.1"/>
    <property type="molecule type" value="Genomic_DNA"/>
</dbReference>
<dbReference type="PANTHER" id="PTHR42862">
    <property type="entry name" value="DELTA-1-PYRROLINE-5-CARBOXYLATE DEHYDROGENASE 1, ISOFORM A-RELATED"/>
    <property type="match status" value="1"/>
</dbReference>
<dbReference type="OrthoDB" id="5322683at2759"/>
<dbReference type="InterPro" id="IPR016162">
    <property type="entry name" value="Ald_DH_N"/>
</dbReference>
<proteinExistence type="predicted"/>
<keyword evidence="1" id="KW-0560">Oxidoreductase</keyword>
<keyword evidence="2" id="KW-0520">NAD</keyword>
<dbReference type="Proteomes" id="UP000053477">
    <property type="component" value="Unassembled WGS sequence"/>
</dbReference>
<dbReference type="InterPro" id="IPR016161">
    <property type="entry name" value="Ald_DH/histidinol_DH"/>
</dbReference>
<name>A0A0H2RY08_9AGAM</name>
<evidence type="ECO:0000313" key="4">
    <source>
        <dbReference type="EMBL" id="KLO16487.1"/>
    </source>
</evidence>
<gene>
    <name evidence="4" type="ORF">SCHPADRAFT_901448</name>
</gene>
<dbReference type="GO" id="GO:0005759">
    <property type="term" value="C:mitochondrial matrix"/>
    <property type="evidence" value="ECO:0007669"/>
    <property type="project" value="TreeGrafter"/>
</dbReference>
<evidence type="ECO:0000256" key="1">
    <source>
        <dbReference type="ARBA" id="ARBA00023002"/>
    </source>
</evidence>
<accession>A0A0H2RY08</accession>
<dbReference type="InterPro" id="IPR050485">
    <property type="entry name" value="Proline_metab_enzyme"/>
</dbReference>
<organism evidence="4 5">
    <name type="scientific">Schizopora paradoxa</name>
    <dbReference type="NCBI Taxonomy" id="27342"/>
    <lineage>
        <taxon>Eukaryota</taxon>
        <taxon>Fungi</taxon>
        <taxon>Dikarya</taxon>
        <taxon>Basidiomycota</taxon>
        <taxon>Agaricomycotina</taxon>
        <taxon>Agaricomycetes</taxon>
        <taxon>Hymenochaetales</taxon>
        <taxon>Schizoporaceae</taxon>
        <taxon>Schizopora</taxon>
    </lineage>
</organism>
<dbReference type="GO" id="GO:0003842">
    <property type="term" value="F:L-glutamate gamma-semialdehyde dehydrogenase activity"/>
    <property type="evidence" value="ECO:0007669"/>
    <property type="project" value="TreeGrafter"/>
</dbReference>
<evidence type="ECO:0000313" key="5">
    <source>
        <dbReference type="Proteomes" id="UP000053477"/>
    </source>
</evidence>
<keyword evidence="5" id="KW-1185">Reference proteome</keyword>
<evidence type="ECO:0000259" key="3">
    <source>
        <dbReference type="Pfam" id="PF00171"/>
    </source>
</evidence>
<protein>
    <recommendedName>
        <fullName evidence="3">Aldehyde dehydrogenase domain-containing protein</fullName>
    </recommendedName>
</protein>
<dbReference type="PANTHER" id="PTHR42862:SF1">
    <property type="entry name" value="DELTA-1-PYRROLINE-5-CARBOXYLATE DEHYDROGENASE 2, ISOFORM A-RELATED"/>
    <property type="match status" value="1"/>
</dbReference>
<dbReference type="Gene3D" id="3.40.605.10">
    <property type="entry name" value="Aldehyde Dehydrogenase, Chain A, domain 1"/>
    <property type="match status" value="1"/>
</dbReference>
<dbReference type="GO" id="GO:0010133">
    <property type="term" value="P:L-proline catabolic process to L-glutamate"/>
    <property type="evidence" value="ECO:0007669"/>
    <property type="project" value="TreeGrafter"/>
</dbReference>
<dbReference type="InterPro" id="IPR015590">
    <property type="entry name" value="Aldehyde_DH_dom"/>
</dbReference>
<dbReference type="Pfam" id="PF00171">
    <property type="entry name" value="Aldedh"/>
    <property type="match status" value="1"/>
</dbReference>
<dbReference type="STRING" id="27342.A0A0H2RY08"/>
<dbReference type="AlphaFoldDB" id="A0A0H2RY08"/>
<dbReference type="SUPFAM" id="SSF53720">
    <property type="entry name" value="ALDH-like"/>
    <property type="match status" value="1"/>
</dbReference>
<evidence type="ECO:0000256" key="2">
    <source>
        <dbReference type="ARBA" id="ARBA00023027"/>
    </source>
</evidence>
<reference evidence="4 5" key="1">
    <citation type="submission" date="2015-04" db="EMBL/GenBank/DDBJ databases">
        <title>Complete genome sequence of Schizopora paradoxa KUC8140, a cosmopolitan wood degrader in East Asia.</title>
        <authorList>
            <consortium name="DOE Joint Genome Institute"/>
            <person name="Min B."/>
            <person name="Park H."/>
            <person name="Jang Y."/>
            <person name="Kim J.-J."/>
            <person name="Kim K.H."/>
            <person name="Pangilinan J."/>
            <person name="Lipzen A."/>
            <person name="Riley R."/>
            <person name="Grigoriev I.V."/>
            <person name="Spatafora J.W."/>
            <person name="Choi I.-G."/>
        </authorList>
    </citation>
    <scope>NUCLEOTIDE SEQUENCE [LARGE SCALE GENOMIC DNA]</scope>
    <source>
        <strain evidence="4 5">KUC8140</strain>
    </source>
</reference>
<dbReference type="InParanoid" id="A0A0H2RY08"/>